<name>A0A2A6CFW9_PRIPA</name>
<gene>
    <name evidence="2" type="primary">WBGene00283263</name>
</gene>
<dbReference type="Proteomes" id="UP000005239">
    <property type="component" value="Unassembled WGS sequence"/>
</dbReference>
<keyword evidence="3" id="KW-1185">Reference proteome</keyword>
<accession>A0A2A6CFW9</accession>
<accession>A0A8R1Z5S9</accession>
<organism evidence="2 3">
    <name type="scientific">Pristionchus pacificus</name>
    <name type="common">Parasitic nematode worm</name>
    <dbReference type="NCBI Taxonomy" id="54126"/>
    <lineage>
        <taxon>Eukaryota</taxon>
        <taxon>Metazoa</taxon>
        <taxon>Ecdysozoa</taxon>
        <taxon>Nematoda</taxon>
        <taxon>Chromadorea</taxon>
        <taxon>Rhabditida</taxon>
        <taxon>Rhabditina</taxon>
        <taxon>Diplogasteromorpha</taxon>
        <taxon>Diplogasteroidea</taxon>
        <taxon>Neodiplogasteridae</taxon>
        <taxon>Pristionchus</taxon>
    </lineage>
</organism>
<proteinExistence type="predicted"/>
<dbReference type="EnsemblMetazoa" id="PPA44894.1">
    <property type="protein sequence ID" value="PPA44894.1"/>
    <property type="gene ID" value="WBGene00283263"/>
</dbReference>
<dbReference type="AlphaFoldDB" id="A0A2A6CFW9"/>
<evidence type="ECO:0000313" key="3">
    <source>
        <dbReference type="Proteomes" id="UP000005239"/>
    </source>
</evidence>
<feature type="region of interest" description="Disordered" evidence="1">
    <location>
        <begin position="1"/>
        <end position="31"/>
    </location>
</feature>
<feature type="region of interest" description="Disordered" evidence="1">
    <location>
        <begin position="58"/>
        <end position="81"/>
    </location>
</feature>
<evidence type="ECO:0000313" key="2">
    <source>
        <dbReference type="EnsemblMetazoa" id="PPA44894.1"/>
    </source>
</evidence>
<sequence length="81" mass="9509">MNDDSMGGEDGGREREEERAEEGKKKSDKMPVIQCLISSEIRTHSLSVEMSQVECYVEMEKEEKMKEEREKRRKRGRSPDE</sequence>
<feature type="compositionally biased region" description="Basic and acidic residues" evidence="1">
    <location>
        <begin position="58"/>
        <end position="70"/>
    </location>
</feature>
<evidence type="ECO:0000256" key="1">
    <source>
        <dbReference type="SAM" id="MobiDB-lite"/>
    </source>
</evidence>
<feature type="compositionally biased region" description="Basic and acidic residues" evidence="1">
    <location>
        <begin position="10"/>
        <end position="29"/>
    </location>
</feature>
<protein>
    <submittedName>
        <fullName evidence="2">Uncharacterized protein</fullName>
    </submittedName>
</protein>
<reference evidence="3" key="1">
    <citation type="journal article" date="2008" name="Nat. Genet.">
        <title>The Pristionchus pacificus genome provides a unique perspective on nematode lifestyle and parasitism.</title>
        <authorList>
            <person name="Dieterich C."/>
            <person name="Clifton S.W."/>
            <person name="Schuster L.N."/>
            <person name="Chinwalla A."/>
            <person name="Delehaunty K."/>
            <person name="Dinkelacker I."/>
            <person name="Fulton L."/>
            <person name="Fulton R."/>
            <person name="Godfrey J."/>
            <person name="Minx P."/>
            <person name="Mitreva M."/>
            <person name="Roeseler W."/>
            <person name="Tian H."/>
            <person name="Witte H."/>
            <person name="Yang S.P."/>
            <person name="Wilson R.K."/>
            <person name="Sommer R.J."/>
        </authorList>
    </citation>
    <scope>NUCLEOTIDE SEQUENCE [LARGE SCALE GENOMIC DNA]</scope>
    <source>
        <strain evidence="3">PS312</strain>
    </source>
</reference>
<reference evidence="2" key="2">
    <citation type="submission" date="2022-06" db="UniProtKB">
        <authorList>
            <consortium name="EnsemblMetazoa"/>
        </authorList>
    </citation>
    <scope>IDENTIFICATION</scope>
    <source>
        <strain evidence="2">PS312</strain>
    </source>
</reference>
<feature type="compositionally biased region" description="Basic residues" evidence="1">
    <location>
        <begin position="71"/>
        <end position="81"/>
    </location>
</feature>